<keyword evidence="3" id="KW-1133">Transmembrane helix</keyword>
<proteinExistence type="predicted"/>
<dbReference type="EMBL" id="JACRSY010000018">
    <property type="protein sequence ID" value="MBC8580239.1"/>
    <property type="molecule type" value="Genomic_DNA"/>
</dbReference>
<evidence type="ECO:0000259" key="4">
    <source>
        <dbReference type="PROSITE" id="PS51109"/>
    </source>
</evidence>
<feature type="region of interest" description="Disordered" evidence="2">
    <location>
        <begin position="444"/>
        <end position="467"/>
    </location>
</feature>
<keyword evidence="3" id="KW-0812">Transmembrane</keyword>
<name>A0A926IET1_9FIRM</name>
<dbReference type="SMART" id="SM01208">
    <property type="entry name" value="G5"/>
    <property type="match status" value="1"/>
</dbReference>
<evidence type="ECO:0000256" key="2">
    <source>
        <dbReference type="SAM" id="MobiDB-lite"/>
    </source>
</evidence>
<dbReference type="PANTHER" id="PTHR35788">
    <property type="entry name" value="EXPORTED PROTEIN-RELATED"/>
    <property type="match status" value="1"/>
</dbReference>
<sequence length="467" mass="52745">MTKNKHRKYKFIIPILLLIPIIYIMSVYNQVKAYDTVLAHNIWVNHFDIGGMTPEEASEYLSQNLISTLDSKTITLTTENTTSTVDITYKELGVTYNLDEILSEAIQIGHEGNLFERYKSLKNPSVEPLHFTLAPNLDSSNLQERVESYLEPFYKAPVNAEIKKHPRSFEITPEVPGYKADLDFAVTQIQELIAQSEEGTIYLPLITLEPEYTSDILQDYKTPLASFYTTFTADSPDRNTNITLAAQKINTTLQPGEKFMFSKQLEPITIDAGYKNAKVITGGEFVDGIGGGICQVSSTLYNAVIMTDLDIYMRRNHSLPVSYTPLGRDATYATNSVDFQFINNSGYPLYVESYIEDNKVFVNLYGHKDFKPDYTAQFESELVETLEAPEPLYKDDPTLPPGKEIIKSHAKEGHKIVLYKLYYKNGELIKKEKINTSTYKPQRAVILRGPQPQSSEASSIAADSKPQ</sequence>
<keyword evidence="6" id="KW-1185">Reference proteome</keyword>
<dbReference type="Gene3D" id="2.20.230.10">
    <property type="entry name" value="Resuscitation-promoting factor rpfb"/>
    <property type="match status" value="1"/>
</dbReference>
<feature type="transmembrane region" description="Helical" evidence="3">
    <location>
        <begin position="12"/>
        <end position="31"/>
    </location>
</feature>
<dbReference type="PROSITE" id="PS51109">
    <property type="entry name" value="G5"/>
    <property type="match status" value="1"/>
</dbReference>
<keyword evidence="3" id="KW-0472">Membrane</keyword>
<evidence type="ECO:0000313" key="6">
    <source>
        <dbReference type="Proteomes" id="UP000655830"/>
    </source>
</evidence>
<dbReference type="Proteomes" id="UP000655830">
    <property type="component" value="Unassembled WGS sequence"/>
</dbReference>
<evidence type="ECO:0000313" key="5">
    <source>
        <dbReference type="EMBL" id="MBC8580239.1"/>
    </source>
</evidence>
<dbReference type="PANTHER" id="PTHR35788:SF1">
    <property type="entry name" value="EXPORTED PROTEIN"/>
    <property type="match status" value="1"/>
</dbReference>
<gene>
    <name evidence="5" type="ORF">H8718_11955</name>
</gene>
<organism evidence="5 6">
    <name type="scientific">Zhenhengia yiwuensis</name>
    <dbReference type="NCBI Taxonomy" id="2763666"/>
    <lineage>
        <taxon>Bacteria</taxon>
        <taxon>Bacillati</taxon>
        <taxon>Bacillota</taxon>
        <taxon>Clostridia</taxon>
        <taxon>Lachnospirales</taxon>
        <taxon>Lachnospiraceae</taxon>
        <taxon>Zhenhengia</taxon>
    </lineage>
</organism>
<reference evidence="5" key="1">
    <citation type="submission" date="2020-08" db="EMBL/GenBank/DDBJ databases">
        <title>Genome public.</title>
        <authorList>
            <person name="Liu C."/>
            <person name="Sun Q."/>
        </authorList>
    </citation>
    <scope>NUCLEOTIDE SEQUENCE</scope>
    <source>
        <strain evidence="5">NSJ-12</strain>
    </source>
</reference>
<evidence type="ECO:0000256" key="3">
    <source>
        <dbReference type="SAM" id="Phobius"/>
    </source>
</evidence>
<evidence type="ECO:0000256" key="1">
    <source>
        <dbReference type="ARBA" id="ARBA00022729"/>
    </source>
</evidence>
<keyword evidence="1" id="KW-0732">Signal</keyword>
<dbReference type="InterPro" id="IPR011098">
    <property type="entry name" value="G5_dom"/>
</dbReference>
<dbReference type="InterPro" id="IPR052913">
    <property type="entry name" value="Glycopeptide_resist_protein"/>
</dbReference>
<dbReference type="AlphaFoldDB" id="A0A926IET1"/>
<dbReference type="Pfam" id="PF07501">
    <property type="entry name" value="G5"/>
    <property type="match status" value="1"/>
</dbReference>
<dbReference type="InterPro" id="IPR022029">
    <property type="entry name" value="YoaR-like_PG-bd"/>
</dbReference>
<dbReference type="Pfam" id="PF12229">
    <property type="entry name" value="PG_binding_4"/>
    <property type="match status" value="1"/>
</dbReference>
<comment type="caution">
    <text evidence="5">The sequence shown here is derived from an EMBL/GenBank/DDBJ whole genome shotgun (WGS) entry which is preliminary data.</text>
</comment>
<protein>
    <submittedName>
        <fullName evidence="5">VanW family protein</fullName>
    </submittedName>
</protein>
<dbReference type="RefSeq" id="WP_249333106.1">
    <property type="nucleotide sequence ID" value="NZ_JACRSY010000018.1"/>
</dbReference>
<dbReference type="InterPro" id="IPR007391">
    <property type="entry name" value="Vancomycin_resist_VanW"/>
</dbReference>
<feature type="domain" description="G5" evidence="4">
    <location>
        <begin position="372"/>
        <end position="452"/>
    </location>
</feature>
<accession>A0A926IET1</accession>
<dbReference type="Pfam" id="PF04294">
    <property type="entry name" value="VanW"/>
    <property type="match status" value="1"/>
</dbReference>